<comment type="cofactor">
    <cofactor evidence="1 17">
        <name>Mn(2+)</name>
        <dbReference type="ChEBI" id="CHEBI:29035"/>
    </cofactor>
</comment>
<evidence type="ECO:0000256" key="3">
    <source>
        <dbReference type="ARBA" id="ARBA00012417"/>
    </source>
</evidence>
<dbReference type="Gene3D" id="3.30.420.10">
    <property type="entry name" value="Ribonuclease H-like superfamily/Ribonuclease H"/>
    <property type="match status" value="1"/>
</dbReference>
<dbReference type="InterPro" id="IPR006309">
    <property type="entry name" value="DnaQ_proteo"/>
</dbReference>
<dbReference type="SMART" id="SM00479">
    <property type="entry name" value="EXOIII"/>
    <property type="match status" value="1"/>
</dbReference>
<evidence type="ECO:0000256" key="10">
    <source>
        <dbReference type="ARBA" id="ARBA00022801"/>
    </source>
</evidence>
<dbReference type="PANTHER" id="PTHR30231">
    <property type="entry name" value="DNA POLYMERASE III SUBUNIT EPSILON"/>
    <property type="match status" value="1"/>
</dbReference>
<feature type="domain" description="Exonuclease" evidence="18">
    <location>
        <begin position="3"/>
        <end position="175"/>
    </location>
</feature>
<evidence type="ECO:0000256" key="8">
    <source>
        <dbReference type="ARBA" id="ARBA00022722"/>
    </source>
</evidence>
<protein>
    <recommendedName>
        <fullName evidence="4 17">DNA polymerase III subunit epsilon</fullName>
        <ecNumber evidence="3 17">2.7.7.7</ecNumber>
    </recommendedName>
</protein>
<keyword evidence="12 17" id="KW-0460">Magnesium</keyword>
<evidence type="ECO:0000256" key="9">
    <source>
        <dbReference type="ARBA" id="ARBA00022723"/>
    </source>
</evidence>
<evidence type="ECO:0000256" key="16">
    <source>
        <dbReference type="ARBA" id="ARBA00049244"/>
    </source>
</evidence>
<evidence type="ECO:0000256" key="12">
    <source>
        <dbReference type="ARBA" id="ARBA00022842"/>
    </source>
</evidence>
<gene>
    <name evidence="17 19" type="primary">dnaQ</name>
    <name evidence="19" type="ORF">OPKNFCMD_5380</name>
</gene>
<keyword evidence="13 17" id="KW-0239">DNA-directed DNA polymerase</keyword>
<evidence type="ECO:0000256" key="2">
    <source>
        <dbReference type="ARBA" id="ARBA00001946"/>
    </source>
</evidence>
<evidence type="ECO:0000256" key="5">
    <source>
        <dbReference type="ARBA" id="ARBA00022679"/>
    </source>
</evidence>
<evidence type="ECO:0000256" key="11">
    <source>
        <dbReference type="ARBA" id="ARBA00022839"/>
    </source>
</evidence>
<comment type="catalytic activity">
    <reaction evidence="16 17">
        <text>DNA(n) + a 2'-deoxyribonucleoside 5'-triphosphate = DNA(n+1) + diphosphate</text>
        <dbReference type="Rhea" id="RHEA:22508"/>
        <dbReference type="Rhea" id="RHEA-COMP:17339"/>
        <dbReference type="Rhea" id="RHEA-COMP:17340"/>
        <dbReference type="ChEBI" id="CHEBI:33019"/>
        <dbReference type="ChEBI" id="CHEBI:61560"/>
        <dbReference type="ChEBI" id="CHEBI:173112"/>
        <dbReference type="EC" id="2.7.7.7"/>
    </reaction>
</comment>
<keyword evidence="10 17" id="KW-0378">Hydrolase</keyword>
<keyword evidence="8 17" id="KW-0540">Nuclease</keyword>
<dbReference type="InterPro" id="IPR013520">
    <property type="entry name" value="Ribonucl_H"/>
</dbReference>
<evidence type="ECO:0000256" key="6">
    <source>
        <dbReference type="ARBA" id="ARBA00022695"/>
    </source>
</evidence>
<evidence type="ECO:0000256" key="13">
    <source>
        <dbReference type="ARBA" id="ARBA00022932"/>
    </source>
</evidence>
<dbReference type="Pfam" id="PF00929">
    <property type="entry name" value="RNase_T"/>
    <property type="match status" value="1"/>
</dbReference>
<reference evidence="19" key="1">
    <citation type="journal article" date="2021" name="Front. Microbiol.">
        <title>Comprehensive Comparative Genomics and Phenotyping of Methylobacterium Species.</title>
        <authorList>
            <person name="Alessa O."/>
            <person name="Ogura Y."/>
            <person name="Fujitani Y."/>
            <person name="Takami H."/>
            <person name="Hayashi T."/>
            <person name="Sahin N."/>
            <person name="Tani A."/>
        </authorList>
    </citation>
    <scope>NUCLEOTIDE SEQUENCE</scope>
    <source>
        <strain evidence="19">KCTC 52305</strain>
    </source>
</reference>
<accession>A0ABQ4R638</accession>
<comment type="function">
    <text evidence="15 17">DNA polymerase III is a complex, multichain enzyme responsible for most of the replicative synthesis in bacteria. The epsilon subunit contain the editing function and is a proofreading 3'-5' exonuclease.</text>
</comment>
<dbReference type="NCBIfam" id="TIGR01406">
    <property type="entry name" value="dnaQ_proteo"/>
    <property type="match status" value="1"/>
</dbReference>
<dbReference type="CDD" id="cd06131">
    <property type="entry name" value="DNA_pol_III_epsilon_Ecoli_like"/>
    <property type="match status" value="1"/>
</dbReference>
<dbReference type="NCBIfam" id="TIGR00573">
    <property type="entry name" value="dnaq"/>
    <property type="match status" value="1"/>
</dbReference>
<dbReference type="InterPro" id="IPR012337">
    <property type="entry name" value="RNaseH-like_sf"/>
</dbReference>
<dbReference type="Proteomes" id="UP001055167">
    <property type="component" value="Unassembled WGS sequence"/>
</dbReference>
<dbReference type="EMBL" id="BPQH01000020">
    <property type="protein sequence ID" value="GJD52614.1"/>
    <property type="molecule type" value="Genomic_DNA"/>
</dbReference>
<evidence type="ECO:0000256" key="4">
    <source>
        <dbReference type="ARBA" id="ARBA00020352"/>
    </source>
</evidence>
<keyword evidence="9 17" id="KW-0479">Metal-binding</keyword>
<dbReference type="InterPro" id="IPR036397">
    <property type="entry name" value="RNaseH_sf"/>
</dbReference>
<reference evidence="19" key="2">
    <citation type="submission" date="2021-08" db="EMBL/GenBank/DDBJ databases">
        <authorList>
            <person name="Tani A."/>
            <person name="Ola A."/>
            <person name="Ogura Y."/>
            <person name="Katsura K."/>
            <person name="Hayashi T."/>
        </authorList>
    </citation>
    <scope>NUCLEOTIDE SEQUENCE</scope>
    <source>
        <strain evidence="19">KCTC 52305</strain>
    </source>
</reference>
<comment type="subunit">
    <text evidence="17">DNA polymerase III contains a core (composed of alpha, epsilon and theta chains) that associates with a tau subunit. This core dimerizes to form the POLIII' complex. PolIII' associates with the gamma complex (composed of gamma, delta, delta', psi and chi chains) and with the beta chain to form the complete DNA polymerase III complex.</text>
</comment>
<dbReference type="NCBIfam" id="NF004316">
    <property type="entry name" value="PRK05711.1"/>
    <property type="match status" value="1"/>
</dbReference>
<evidence type="ECO:0000256" key="1">
    <source>
        <dbReference type="ARBA" id="ARBA00001936"/>
    </source>
</evidence>
<organism evidence="19 20">
    <name type="scientific">Methylobacterium crusticola</name>
    <dbReference type="NCBI Taxonomy" id="1697972"/>
    <lineage>
        <taxon>Bacteria</taxon>
        <taxon>Pseudomonadati</taxon>
        <taxon>Pseudomonadota</taxon>
        <taxon>Alphaproteobacteria</taxon>
        <taxon>Hyphomicrobiales</taxon>
        <taxon>Methylobacteriaceae</taxon>
        <taxon>Methylobacterium</taxon>
    </lineage>
</organism>
<dbReference type="RefSeq" id="WP_128564322.1">
    <property type="nucleotide sequence ID" value="NZ_BPQH01000020.1"/>
</dbReference>
<comment type="caution">
    <text evidence="19">The sequence shown here is derived from an EMBL/GenBank/DDBJ whole genome shotgun (WGS) entry which is preliminary data.</text>
</comment>
<evidence type="ECO:0000313" key="20">
    <source>
        <dbReference type="Proteomes" id="UP001055167"/>
    </source>
</evidence>
<dbReference type="EC" id="2.7.7.7" evidence="3 17"/>
<evidence type="ECO:0000259" key="18">
    <source>
        <dbReference type="SMART" id="SM00479"/>
    </source>
</evidence>
<name>A0ABQ4R638_9HYPH</name>
<evidence type="ECO:0000313" key="19">
    <source>
        <dbReference type="EMBL" id="GJD52614.1"/>
    </source>
</evidence>
<keyword evidence="11 17" id="KW-0269">Exonuclease</keyword>
<dbReference type="PANTHER" id="PTHR30231:SF41">
    <property type="entry name" value="DNA POLYMERASE III SUBUNIT EPSILON"/>
    <property type="match status" value="1"/>
</dbReference>
<dbReference type="SUPFAM" id="SSF53098">
    <property type="entry name" value="Ribonuclease H-like"/>
    <property type="match status" value="1"/>
</dbReference>
<keyword evidence="7 17" id="KW-0235">DNA replication</keyword>
<dbReference type="InterPro" id="IPR006054">
    <property type="entry name" value="DnaQ"/>
</dbReference>
<keyword evidence="14 17" id="KW-0464">Manganese</keyword>
<keyword evidence="6 17" id="KW-0548">Nucleotidyltransferase</keyword>
<sequence length="239" mass="25079">MLREIVLDTETTGTEAKTDRLIEIGGIELLNHIPTGREFHCYINPQRAVSQGAFQVHGLSDAFLADKPVFSAVLPGFLDFLGDATMVIHNAAFDVGFLNAEYARLGGKAPPAIELAGVVDTLALARRKHPGAANNLDALCARYGIDNSRRTKHGALLDAQILAEVYIELLGGKQTSLGLMVESGAAAAGAATRAAPVLLGPRPVRSRLTDAERGAHAAFAAGLGAGAIWRDYLGEEGAG</sequence>
<keyword evidence="20" id="KW-1185">Reference proteome</keyword>
<comment type="cofactor">
    <cofactor evidence="2 17">
        <name>Mg(2+)</name>
        <dbReference type="ChEBI" id="CHEBI:18420"/>
    </cofactor>
</comment>
<keyword evidence="5 17" id="KW-0808">Transferase</keyword>
<evidence type="ECO:0000256" key="17">
    <source>
        <dbReference type="RuleBase" id="RU364087"/>
    </source>
</evidence>
<evidence type="ECO:0000256" key="7">
    <source>
        <dbReference type="ARBA" id="ARBA00022705"/>
    </source>
</evidence>
<evidence type="ECO:0000256" key="14">
    <source>
        <dbReference type="ARBA" id="ARBA00023211"/>
    </source>
</evidence>
<evidence type="ECO:0000256" key="15">
    <source>
        <dbReference type="ARBA" id="ARBA00025483"/>
    </source>
</evidence>
<proteinExistence type="predicted"/>